<sequence length="374" mass="40409">MSFAIRGKIGCIVLAMMLLWSWVMPASADAKTPNEQVVCLDPGHQLYGNNALEQVAPDSKEMKAKVTSGTRGIKTKKPEYVLTLEASLLLKDKLEKLGYPVVMTRETHDVDISNVERAQKCNEAQADLAVRIHADGDNSPKAQGISLLYPASGRGTQAVTDRSKDAASIILGEAVASTGAVSRGVVPRSDLTGFNWSTVPSVLVEMGFMTNPDEDERLSDANYLNQLTDGIAAGINLALAVRADEPEVEGQSRVFLTASSNPLYELTDGRMVRSQMALSPQALQVAAAKGSWGKVTTWAGEKWVYLGQAAIPVQEADKLADVTEDTPFYRSPSDSSPAGRLSAQQIHVLAQWNEWYLIDTWMGGMWIPAGEAAK</sequence>
<proteinExistence type="predicted"/>
<feature type="chain" id="PRO_5046715112" evidence="2">
    <location>
        <begin position="29"/>
        <end position="374"/>
    </location>
</feature>
<dbReference type="EC" id="3.5.1.28" evidence="4"/>
<accession>A0ABW3UL30</accession>
<dbReference type="SUPFAM" id="SSF53187">
    <property type="entry name" value="Zn-dependent exopeptidases"/>
    <property type="match status" value="1"/>
</dbReference>
<dbReference type="SMART" id="SM00646">
    <property type="entry name" value="Ami_3"/>
    <property type="match status" value="1"/>
</dbReference>
<dbReference type="Gene3D" id="3.40.630.40">
    <property type="entry name" value="Zn-dependent exopeptidases"/>
    <property type="match status" value="1"/>
</dbReference>
<dbReference type="PANTHER" id="PTHR30404:SF0">
    <property type="entry name" value="N-ACETYLMURAMOYL-L-ALANINE AMIDASE AMIC"/>
    <property type="match status" value="1"/>
</dbReference>
<evidence type="ECO:0000313" key="4">
    <source>
        <dbReference type="EMBL" id="MFD1220964.1"/>
    </source>
</evidence>
<feature type="signal peptide" evidence="2">
    <location>
        <begin position="1"/>
        <end position="28"/>
    </location>
</feature>
<dbReference type="RefSeq" id="WP_345591980.1">
    <property type="nucleotide sequence ID" value="NZ_BAABJG010000029.1"/>
</dbReference>
<dbReference type="CDD" id="cd02696">
    <property type="entry name" value="MurNAc-LAA"/>
    <property type="match status" value="1"/>
</dbReference>
<dbReference type="GO" id="GO:0008745">
    <property type="term" value="F:N-acetylmuramoyl-L-alanine amidase activity"/>
    <property type="evidence" value="ECO:0007669"/>
    <property type="project" value="UniProtKB-EC"/>
</dbReference>
<keyword evidence="2" id="KW-0732">Signal</keyword>
<keyword evidence="1 4" id="KW-0378">Hydrolase</keyword>
<organism evidence="4 5">
    <name type="scientific">Paenibacillus vulneris</name>
    <dbReference type="NCBI Taxonomy" id="1133364"/>
    <lineage>
        <taxon>Bacteria</taxon>
        <taxon>Bacillati</taxon>
        <taxon>Bacillota</taxon>
        <taxon>Bacilli</taxon>
        <taxon>Bacillales</taxon>
        <taxon>Paenibacillaceae</taxon>
        <taxon>Paenibacillus</taxon>
    </lineage>
</organism>
<reference evidence="5" key="1">
    <citation type="journal article" date="2019" name="Int. J. Syst. Evol. Microbiol.">
        <title>The Global Catalogue of Microorganisms (GCM) 10K type strain sequencing project: providing services to taxonomists for standard genome sequencing and annotation.</title>
        <authorList>
            <consortium name="The Broad Institute Genomics Platform"/>
            <consortium name="The Broad Institute Genome Sequencing Center for Infectious Disease"/>
            <person name="Wu L."/>
            <person name="Ma J."/>
        </authorList>
    </citation>
    <scope>NUCLEOTIDE SEQUENCE [LARGE SCALE GENOMIC DNA]</scope>
    <source>
        <strain evidence="5">CCUG 53270</strain>
    </source>
</reference>
<evidence type="ECO:0000256" key="2">
    <source>
        <dbReference type="SAM" id="SignalP"/>
    </source>
</evidence>
<evidence type="ECO:0000256" key="1">
    <source>
        <dbReference type="ARBA" id="ARBA00022801"/>
    </source>
</evidence>
<gene>
    <name evidence="4" type="ORF">ACFQ4B_12635</name>
</gene>
<dbReference type="EMBL" id="JBHTLU010000014">
    <property type="protein sequence ID" value="MFD1220964.1"/>
    <property type="molecule type" value="Genomic_DNA"/>
</dbReference>
<dbReference type="PANTHER" id="PTHR30404">
    <property type="entry name" value="N-ACETYLMURAMOYL-L-ALANINE AMIDASE"/>
    <property type="match status" value="1"/>
</dbReference>
<dbReference type="Pfam" id="PF01520">
    <property type="entry name" value="Amidase_3"/>
    <property type="match status" value="1"/>
</dbReference>
<comment type="caution">
    <text evidence="4">The sequence shown here is derived from an EMBL/GenBank/DDBJ whole genome shotgun (WGS) entry which is preliminary data.</text>
</comment>
<feature type="domain" description="MurNAc-LAA" evidence="3">
    <location>
        <begin position="118"/>
        <end position="236"/>
    </location>
</feature>
<evidence type="ECO:0000313" key="5">
    <source>
        <dbReference type="Proteomes" id="UP001597180"/>
    </source>
</evidence>
<protein>
    <submittedName>
        <fullName evidence="4">N-acetylmuramoyl-L-alanine amidase</fullName>
        <ecNumber evidence="4">3.5.1.28</ecNumber>
    </submittedName>
</protein>
<evidence type="ECO:0000259" key="3">
    <source>
        <dbReference type="SMART" id="SM00646"/>
    </source>
</evidence>
<dbReference type="Proteomes" id="UP001597180">
    <property type="component" value="Unassembled WGS sequence"/>
</dbReference>
<keyword evidence="5" id="KW-1185">Reference proteome</keyword>
<name>A0ABW3UL30_9BACL</name>
<dbReference type="InterPro" id="IPR050695">
    <property type="entry name" value="N-acetylmuramoyl_amidase_3"/>
</dbReference>
<dbReference type="InterPro" id="IPR002508">
    <property type="entry name" value="MurNAc-LAA_cat"/>
</dbReference>